<evidence type="ECO:0000313" key="1">
    <source>
        <dbReference type="EMBL" id="WNF23688.1"/>
    </source>
</evidence>
<reference evidence="1 2" key="1">
    <citation type="submission" date="2023-09" db="EMBL/GenBank/DDBJ databases">
        <title>Microbial mechanism of fulvic acid promoting antimony reduction mineralization in rice fields.</title>
        <authorList>
            <person name="Chen G."/>
            <person name="Lan J."/>
        </authorList>
    </citation>
    <scope>NUCLEOTIDE SEQUENCE [LARGE SCALE GENOMIC DNA]</scope>
    <source>
        <strain evidence="1 2">PS1</strain>
    </source>
</reference>
<name>A0ABY9VJ53_9BACI</name>
<evidence type="ECO:0000313" key="2">
    <source>
        <dbReference type="Proteomes" id="UP001303324"/>
    </source>
</evidence>
<gene>
    <name evidence="1" type="ORF">RH061_04025</name>
</gene>
<dbReference type="EMBL" id="CP134494">
    <property type="protein sequence ID" value="WNF23688.1"/>
    <property type="molecule type" value="Genomic_DNA"/>
</dbReference>
<protein>
    <submittedName>
        <fullName evidence="1">Uncharacterized protein</fullName>
    </submittedName>
</protein>
<dbReference type="RefSeq" id="WP_311074124.1">
    <property type="nucleotide sequence ID" value="NZ_CP134494.1"/>
</dbReference>
<organism evidence="1 2">
    <name type="scientific">Mesobacillus jeotgali</name>
    <dbReference type="NCBI Taxonomy" id="129985"/>
    <lineage>
        <taxon>Bacteria</taxon>
        <taxon>Bacillati</taxon>
        <taxon>Bacillota</taxon>
        <taxon>Bacilli</taxon>
        <taxon>Bacillales</taxon>
        <taxon>Bacillaceae</taxon>
        <taxon>Mesobacillus</taxon>
    </lineage>
</organism>
<dbReference type="Proteomes" id="UP001303324">
    <property type="component" value="Chromosome"/>
</dbReference>
<sequence>MEIQKAVKKTKELRQVWVKMQKSCQENEGIKTGLRGKVQKLSEIEASSDRFEVKRVKAVRRRAKFRQV</sequence>
<accession>A0ABY9VJ53</accession>
<keyword evidence="2" id="KW-1185">Reference proteome</keyword>
<proteinExistence type="predicted"/>